<protein>
    <recommendedName>
        <fullName evidence="3">Flagellar protein FlgN</fullName>
    </recommendedName>
</protein>
<proteinExistence type="predicted"/>
<dbReference type="InterPro" id="IPR036679">
    <property type="entry name" value="FlgN-like_sf"/>
</dbReference>
<sequence>MSDARRGRLLALIWREFDDELADLAELHECMLNLQRHLLAHEAVEVQCCNQGISTVSLRLEARALRRSRIFEVLSVAPGPAAVPGLIGEAPPAQRDVLKTRWQLIGRRARECRDLNARNGRILATQHDLLAHVLRAADTPLVYSPPYP</sequence>
<dbReference type="Gene3D" id="1.20.58.300">
    <property type="entry name" value="FlgN-like"/>
    <property type="match status" value="1"/>
</dbReference>
<comment type="caution">
    <text evidence="1">The sequence shown here is derived from an EMBL/GenBank/DDBJ whole genome shotgun (WGS) entry which is preliminary data.</text>
</comment>
<evidence type="ECO:0008006" key="3">
    <source>
        <dbReference type="Google" id="ProtNLM"/>
    </source>
</evidence>
<dbReference type="Proteomes" id="UP000248259">
    <property type="component" value="Unassembled WGS sequence"/>
</dbReference>
<dbReference type="RefSeq" id="WP_110524148.1">
    <property type="nucleotide sequence ID" value="NZ_QKOE01000005.1"/>
</dbReference>
<organism evidence="1 2">
    <name type="scientific">Parazoarcus communis SWub3 = DSM 12120</name>
    <dbReference type="NCBI Taxonomy" id="1121029"/>
    <lineage>
        <taxon>Bacteria</taxon>
        <taxon>Pseudomonadati</taxon>
        <taxon>Pseudomonadota</taxon>
        <taxon>Betaproteobacteria</taxon>
        <taxon>Rhodocyclales</taxon>
        <taxon>Zoogloeaceae</taxon>
        <taxon>Parazoarcus</taxon>
    </lineage>
</organism>
<dbReference type="GO" id="GO:0044780">
    <property type="term" value="P:bacterial-type flagellum assembly"/>
    <property type="evidence" value="ECO:0007669"/>
    <property type="project" value="InterPro"/>
</dbReference>
<accession>A0A323UWS5</accession>
<dbReference type="OrthoDB" id="8595824at2"/>
<evidence type="ECO:0000313" key="1">
    <source>
        <dbReference type="EMBL" id="PZA16924.1"/>
    </source>
</evidence>
<dbReference type="EMBL" id="QKOE01000005">
    <property type="protein sequence ID" value="PZA16924.1"/>
    <property type="molecule type" value="Genomic_DNA"/>
</dbReference>
<dbReference type="SUPFAM" id="SSF140566">
    <property type="entry name" value="FlgN-like"/>
    <property type="match status" value="1"/>
</dbReference>
<gene>
    <name evidence="1" type="ORF">DNK49_09780</name>
</gene>
<dbReference type="AlphaFoldDB" id="A0A323UWS5"/>
<reference evidence="1 2" key="1">
    <citation type="submission" date="2018-06" db="EMBL/GenBank/DDBJ databases">
        <title>Azoarcus communis strain SWub3 genome.</title>
        <authorList>
            <person name="Zorraquino Salvo V."/>
            <person name="Toubiana D."/>
            <person name="Blumwald E."/>
        </authorList>
    </citation>
    <scope>NUCLEOTIDE SEQUENCE [LARGE SCALE GENOMIC DNA]</scope>
    <source>
        <strain evidence="1 2">SWub3</strain>
    </source>
</reference>
<keyword evidence="2" id="KW-1185">Reference proteome</keyword>
<evidence type="ECO:0000313" key="2">
    <source>
        <dbReference type="Proteomes" id="UP000248259"/>
    </source>
</evidence>
<name>A0A323UWS5_9RHOO</name>